<reference evidence="1" key="1">
    <citation type="submission" date="2020-11" db="EMBL/GenBank/DDBJ databases">
        <authorList>
            <consortium name="DOE Joint Genome Institute"/>
            <person name="Ahrendt S."/>
            <person name="Riley R."/>
            <person name="Andreopoulos W."/>
            <person name="Labutti K."/>
            <person name="Pangilinan J."/>
            <person name="Ruiz-Duenas F.J."/>
            <person name="Barrasa J.M."/>
            <person name="Sanchez-Garcia M."/>
            <person name="Camarero S."/>
            <person name="Miyauchi S."/>
            <person name="Serrano A."/>
            <person name="Linde D."/>
            <person name="Babiker R."/>
            <person name="Drula E."/>
            <person name="Ayuso-Fernandez I."/>
            <person name="Pacheco R."/>
            <person name="Padilla G."/>
            <person name="Ferreira P."/>
            <person name="Barriuso J."/>
            <person name="Kellner H."/>
            <person name="Castanera R."/>
            <person name="Alfaro M."/>
            <person name="Ramirez L."/>
            <person name="Pisabarro A.G."/>
            <person name="Kuo A."/>
            <person name="Tritt A."/>
            <person name="Lipzen A."/>
            <person name="He G."/>
            <person name="Yan M."/>
            <person name="Ng V."/>
            <person name="Cullen D."/>
            <person name="Martin F."/>
            <person name="Rosso M.-N."/>
            <person name="Henrissat B."/>
            <person name="Hibbett D."/>
            <person name="Martinez A.T."/>
            <person name="Grigoriev I.V."/>
        </authorList>
    </citation>
    <scope>NUCLEOTIDE SEQUENCE</scope>
    <source>
        <strain evidence="1">MF-IS2</strain>
    </source>
</reference>
<dbReference type="EMBL" id="MU151219">
    <property type="protein sequence ID" value="KAF9447009.1"/>
    <property type="molecule type" value="Genomic_DNA"/>
</dbReference>
<comment type="caution">
    <text evidence="1">The sequence shown here is derived from an EMBL/GenBank/DDBJ whole genome shotgun (WGS) entry which is preliminary data.</text>
</comment>
<protein>
    <submittedName>
        <fullName evidence="1">Uncharacterized protein</fullName>
    </submittedName>
</protein>
<name>A0A9P6C313_9AGAR</name>
<accession>A0A9P6C313</accession>
<dbReference type="AlphaFoldDB" id="A0A9P6C313"/>
<evidence type="ECO:0000313" key="2">
    <source>
        <dbReference type="Proteomes" id="UP000807342"/>
    </source>
</evidence>
<keyword evidence="2" id="KW-1185">Reference proteome</keyword>
<gene>
    <name evidence="1" type="ORF">P691DRAFT_803053</name>
</gene>
<dbReference type="Proteomes" id="UP000807342">
    <property type="component" value="Unassembled WGS sequence"/>
</dbReference>
<evidence type="ECO:0000313" key="1">
    <source>
        <dbReference type="EMBL" id="KAF9447009.1"/>
    </source>
</evidence>
<sequence>MALQIGIPLQSCSSVLVILQVARGRAIGSETNTGSKESESHRLDTVVLTHTSFHDD</sequence>
<organism evidence="1 2">
    <name type="scientific">Macrolepiota fuliginosa MF-IS2</name>
    <dbReference type="NCBI Taxonomy" id="1400762"/>
    <lineage>
        <taxon>Eukaryota</taxon>
        <taxon>Fungi</taxon>
        <taxon>Dikarya</taxon>
        <taxon>Basidiomycota</taxon>
        <taxon>Agaricomycotina</taxon>
        <taxon>Agaricomycetes</taxon>
        <taxon>Agaricomycetidae</taxon>
        <taxon>Agaricales</taxon>
        <taxon>Agaricineae</taxon>
        <taxon>Agaricaceae</taxon>
        <taxon>Macrolepiota</taxon>
    </lineage>
</organism>
<proteinExistence type="predicted"/>